<dbReference type="GO" id="GO:0005524">
    <property type="term" value="F:ATP binding"/>
    <property type="evidence" value="ECO:0007669"/>
    <property type="project" value="UniProtKB-UniRule"/>
</dbReference>
<dbReference type="OrthoDB" id="9801978at2"/>
<dbReference type="UniPathway" id="UPA00219"/>
<dbReference type="InterPro" id="IPR036615">
    <property type="entry name" value="Mur_ligase_C_dom_sf"/>
</dbReference>
<dbReference type="PANTHER" id="PTHR43024:SF1">
    <property type="entry name" value="UDP-N-ACETYLMURAMOYL-TRIPEPTIDE--D-ALANYL-D-ALANINE LIGASE"/>
    <property type="match status" value="1"/>
</dbReference>
<dbReference type="EC" id="6.3.2.10" evidence="10 11"/>
<dbReference type="Gene3D" id="3.40.1390.10">
    <property type="entry name" value="MurE/MurF, N-terminal domain"/>
    <property type="match status" value="1"/>
</dbReference>
<keyword evidence="6 10" id="KW-0133">Cell shape</keyword>
<evidence type="ECO:0000256" key="2">
    <source>
        <dbReference type="ARBA" id="ARBA00022598"/>
    </source>
</evidence>
<feature type="binding site" evidence="10">
    <location>
        <begin position="109"/>
        <end position="115"/>
    </location>
    <ligand>
        <name>ATP</name>
        <dbReference type="ChEBI" id="CHEBI:30616"/>
    </ligand>
</feature>
<keyword evidence="9 10" id="KW-0961">Cell wall biogenesis/degradation</keyword>
<keyword evidence="16" id="KW-1185">Reference proteome</keyword>
<dbReference type="InterPro" id="IPR005863">
    <property type="entry name" value="UDP-N-AcMur_synth"/>
</dbReference>
<dbReference type="GO" id="GO:0009252">
    <property type="term" value="P:peptidoglycan biosynthetic process"/>
    <property type="evidence" value="ECO:0007669"/>
    <property type="project" value="UniProtKB-UniRule"/>
</dbReference>
<evidence type="ECO:0000259" key="12">
    <source>
        <dbReference type="Pfam" id="PF02875"/>
    </source>
</evidence>
<dbReference type="EMBL" id="ALPT02000039">
    <property type="protein sequence ID" value="KGA97015.1"/>
    <property type="molecule type" value="Genomic_DNA"/>
</dbReference>
<name>A0A094XDZ6_ALKAL</name>
<evidence type="ECO:0000313" key="15">
    <source>
        <dbReference type="EMBL" id="THG90492.1"/>
    </source>
</evidence>
<dbReference type="Proteomes" id="UP000002754">
    <property type="component" value="Unassembled WGS sequence"/>
</dbReference>
<evidence type="ECO:0000256" key="10">
    <source>
        <dbReference type="HAMAP-Rule" id="MF_02019"/>
    </source>
</evidence>
<dbReference type="eggNOG" id="COG0770">
    <property type="taxonomic scope" value="Bacteria"/>
</dbReference>
<feature type="domain" description="Mur ligase C-terminal" evidence="12">
    <location>
        <begin position="309"/>
        <end position="435"/>
    </location>
</feature>
<dbReference type="Gene3D" id="3.40.1190.10">
    <property type="entry name" value="Mur-like, catalytic domain"/>
    <property type="match status" value="1"/>
</dbReference>
<evidence type="ECO:0000256" key="7">
    <source>
        <dbReference type="ARBA" id="ARBA00022984"/>
    </source>
</evidence>
<comment type="catalytic activity">
    <reaction evidence="10 11">
        <text>D-alanyl-D-alanine + UDP-N-acetyl-alpha-D-muramoyl-L-alanyl-gamma-D-glutamyl-meso-2,6-diaminopimelate + ATP = UDP-N-acetyl-alpha-D-muramoyl-L-alanyl-gamma-D-glutamyl-meso-2,6-diaminopimeloyl-D-alanyl-D-alanine + ADP + phosphate + H(+)</text>
        <dbReference type="Rhea" id="RHEA:28374"/>
        <dbReference type="ChEBI" id="CHEBI:15378"/>
        <dbReference type="ChEBI" id="CHEBI:30616"/>
        <dbReference type="ChEBI" id="CHEBI:43474"/>
        <dbReference type="ChEBI" id="CHEBI:57822"/>
        <dbReference type="ChEBI" id="CHEBI:61386"/>
        <dbReference type="ChEBI" id="CHEBI:83905"/>
        <dbReference type="ChEBI" id="CHEBI:456216"/>
        <dbReference type="EC" id="6.3.2.10"/>
    </reaction>
</comment>
<dbReference type="PANTHER" id="PTHR43024">
    <property type="entry name" value="UDP-N-ACETYLMURAMOYL-TRIPEPTIDE--D-ALANYL-D-ALANINE LIGASE"/>
    <property type="match status" value="1"/>
</dbReference>
<protein>
    <recommendedName>
        <fullName evidence="10 11">UDP-N-acetylmuramoyl-tripeptide--D-alanyl-D-alanine ligase</fullName>
        <ecNumber evidence="10 11">6.3.2.10</ecNumber>
    </recommendedName>
    <alternativeName>
        <fullName evidence="10">D-alanyl-D-alanine-adding enzyme</fullName>
    </alternativeName>
</protein>
<dbReference type="Pfam" id="PF02875">
    <property type="entry name" value="Mur_ligase_C"/>
    <property type="match status" value="1"/>
</dbReference>
<keyword evidence="4 10" id="KW-0547">Nucleotide-binding</keyword>
<comment type="pathway">
    <text evidence="10 11">Cell wall biogenesis; peptidoglycan biosynthesis.</text>
</comment>
<evidence type="ECO:0000313" key="17">
    <source>
        <dbReference type="Proteomes" id="UP000297014"/>
    </source>
</evidence>
<evidence type="ECO:0000256" key="5">
    <source>
        <dbReference type="ARBA" id="ARBA00022840"/>
    </source>
</evidence>
<evidence type="ECO:0000313" key="16">
    <source>
        <dbReference type="Proteomes" id="UP000002754"/>
    </source>
</evidence>
<evidence type="ECO:0000256" key="4">
    <source>
        <dbReference type="ARBA" id="ARBA00022741"/>
    </source>
</evidence>
<dbReference type="Pfam" id="PF08245">
    <property type="entry name" value="Mur_ligase_M"/>
    <property type="match status" value="1"/>
</dbReference>
<dbReference type="InterPro" id="IPR035911">
    <property type="entry name" value="MurE/MurF_N"/>
</dbReference>
<dbReference type="EMBL" id="JALP01000143">
    <property type="protein sequence ID" value="THG90492.1"/>
    <property type="molecule type" value="Genomic_DNA"/>
</dbReference>
<dbReference type="InterPro" id="IPR013221">
    <property type="entry name" value="Mur_ligase_cen"/>
</dbReference>
<dbReference type="HAMAP" id="MF_02019">
    <property type="entry name" value="MurF"/>
    <property type="match status" value="1"/>
</dbReference>
<evidence type="ECO:0000256" key="8">
    <source>
        <dbReference type="ARBA" id="ARBA00023306"/>
    </source>
</evidence>
<comment type="similarity">
    <text evidence="10">Belongs to the MurCDEF family. MurF subfamily.</text>
</comment>
<reference evidence="14 16" key="1">
    <citation type="journal article" date="2014" name="Genome Announc.">
        <title>Draft Genome Sequence of Bacillus alcalophilus AV1934, a Classic Alkaliphile Isolated from Human Feces in 1934.</title>
        <authorList>
            <person name="Attie O."/>
            <person name="Jayaprakash A."/>
            <person name="Shah H."/>
            <person name="Paulsen I.T."/>
            <person name="Morino M."/>
            <person name="Takahashi Y."/>
            <person name="Narumi I."/>
            <person name="Sachidanandam R."/>
            <person name="Satoh K."/>
            <person name="Ito M."/>
            <person name="Krulwich T.A."/>
        </authorList>
    </citation>
    <scope>NUCLEOTIDE SEQUENCE [LARGE SCALE GENOMIC DNA]</scope>
    <source>
        <strain evidence="14 16">AV1934</strain>
    </source>
</reference>
<evidence type="ECO:0000256" key="6">
    <source>
        <dbReference type="ARBA" id="ARBA00022960"/>
    </source>
</evidence>
<evidence type="ECO:0000256" key="1">
    <source>
        <dbReference type="ARBA" id="ARBA00022490"/>
    </source>
</evidence>
<dbReference type="GO" id="GO:0008360">
    <property type="term" value="P:regulation of cell shape"/>
    <property type="evidence" value="ECO:0007669"/>
    <property type="project" value="UniProtKB-KW"/>
</dbReference>
<dbReference type="STRING" id="1218173.BALCAV_0212690"/>
<evidence type="ECO:0000259" key="13">
    <source>
        <dbReference type="Pfam" id="PF08245"/>
    </source>
</evidence>
<keyword evidence="1 10" id="KW-0963">Cytoplasm</keyword>
<keyword evidence="5 10" id="KW-0067">ATP-binding</keyword>
<dbReference type="InterPro" id="IPR004101">
    <property type="entry name" value="Mur_ligase_C"/>
</dbReference>
<dbReference type="GO" id="GO:0071555">
    <property type="term" value="P:cell wall organization"/>
    <property type="evidence" value="ECO:0007669"/>
    <property type="project" value="UniProtKB-KW"/>
</dbReference>
<dbReference type="RefSeq" id="WP_003321922.1">
    <property type="nucleotide sequence ID" value="NZ_ALPT02000039.1"/>
</dbReference>
<keyword evidence="3 10" id="KW-0132">Cell division</keyword>
<keyword evidence="7 10" id="KW-0573">Peptidoglycan synthesis</keyword>
<dbReference type="InterPro" id="IPR051046">
    <property type="entry name" value="MurCDEF_CellWall_CoF430Synth"/>
</dbReference>
<reference evidence="15 17" key="2">
    <citation type="submission" date="2014-01" db="EMBL/GenBank/DDBJ databases">
        <title>Draft genome sequencing of Bacillus alcalophilus CGMCC 1.3604.</title>
        <authorList>
            <person name="Yang J."/>
            <person name="Diao L."/>
            <person name="Yang S."/>
        </authorList>
    </citation>
    <scope>NUCLEOTIDE SEQUENCE [LARGE SCALE GENOMIC DNA]</scope>
    <source>
        <strain evidence="15 17">CGMCC 1.3604</strain>
    </source>
</reference>
<evidence type="ECO:0000256" key="11">
    <source>
        <dbReference type="RuleBase" id="RU004136"/>
    </source>
</evidence>
<feature type="domain" description="Mur ligase central" evidence="13">
    <location>
        <begin position="107"/>
        <end position="286"/>
    </location>
</feature>
<comment type="caution">
    <text evidence="14">The sequence shown here is derived from an EMBL/GenBank/DDBJ whole genome shotgun (WGS) entry which is preliminary data.</text>
</comment>
<evidence type="ECO:0000313" key="14">
    <source>
        <dbReference type="EMBL" id="KGA97015.1"/>
    </source>
</evidence>
<dbReference type="GO" id="GO:0005737">
    <property type="term" value="C:cytoplasm"/>
    <property type="evidence" value="ECO:0007669"/>
    <property type="project" value="UniProtKB-SubCell"/>
</dbReference>
<accession>A0A094XDZ6</accession>
<keyword evidence="8 10" id="KW-0131">Cell cycle</keyword>
<evidence type="ECO:0000256" key="9">
    <source>
        <dbReference type="ARBA" id="ARBA00023316"/>
    </source>
</evidence>
<comment type="subcellular location">
    <subcellularLocation>
        <location evidence="10 11">Cytoplasm</location>
    </subcellularLocation>
</comment>
<organism evidence="14 16">
    <name type="scientific">Alkalihalobacillus alcalophilus ATCC 27647 = CGMCC 1.3604</name>
    <dbReference type="NCBI Taxonomy" id="1218173"/>
    <lineage>
        <taxon>Bacteria</taxon>
        <taxon>Bacillati</taxon>
        <taxon>Bacillota</taxon>
        <taxon>Bacilli</taxon>
        <taxon>Bacillales</taxon>
        <taxon>Bacillaceae</taxon>
        <taxon>Alkalihalobacillus</taxon>
    </lineage>
</organism>
<dbReference type="SUPFAM" id="SSF53244">
    <property type="entry name" value="MurD-like peptide ligases, peptide-binding domain"/>
    <property type="match status" value="1"/>
</dbReference>
<sequence>MLTSTLIPSLSTLHPLKEMTFPSVSTDTRTLEKGALYVPLVANRNGHHFVKQAIENQATAALWNQHEPVPDDLPTNFQLFFVEDTLKALQKMASNYRDVVNPVVIAITGSNGKTTTKDLVESVLSLGAITYKTQGNFNNHIGMPLTILAMPCDCQYLILEMGMSGFREIELLSTIAKPNQAIVTNIGESHMEQLGSREGIAKAKMEIVSGLTAGGSVFIDGDEELLKPYWNESTKAIGFKQDNVLQIEQVKMLQEGYTFVFHHHQYSIPLLGKHNVKNAAICIALAQELGFDTEQIQTGLSAVQITGMRLEKTTGPFGELVINDAYNASPTSMKAAIETVKEMPTFEKKIVVLGDLYELGEKEEELHRSIAAAITPPITTVIWVGDFVHWMHDEWSKHYATSSTAAFYFKTKEEAVKTIRSYVDDQTVILFKASRGMKLEELINAYQQEGKEG</sequence>
<dbReference type="NCBIfam" id="TIGR01143">
    <property type="entry name" value="murF"/>
    <property type="match status" value="1"/>
</dbReference>
<proteinExistence type="inferred from homology"/>
<dbReference type="GO" id="GO:0051301">
    <property type="term" value="P:cell division"/>
    <property type="evidence" value="ECO:0007669"/>
    <property type="project" value="UniProtKB-KW"/>
</dbReference>
<dbReference type="Gene3D" id="3.90.190.20">
    <property type="entry name" value="Mur ligase, C-terminal domain"/>
    <property type="match status" value="1"/>
</dbReference>
<dbReference type="SUPFAM" id="SSF53623">
    <property type="entry name" value="MurD-like peptide ligases, catalytic domain"/>
    <property type="match status" value="1"/>
</dbReference>
<evidence type="ECO:0000256" key="3">
    <source>
        <dbReference type="ARBA" id="ARBA00022618"/>
    </source>
</evidence>
<dbReference type="Proteomes" id="UP000297014">
    <property type="component" value="Unassembled WGS sequence"/>
</dbReference>
<gene>
    <name evidence="10" type="primary">murF</name>
    <name evidence="15" type="ORF">AJ85_10440</name>
    <name evidence="14" type="ORF">BALCAV_0212690</name>
</gene>
<keyword evidence="2 10" id="KW-0436">Ligase</keyword>
<dbReference type="InterPro" id="IPR036565">
    <property type="entry name" value="Mur-like_cat_sf"/>
</dbReference>
<dbReference type="SUPFAM" id="SSF63418">
    <property type="entry name" value="MurE/MurF N-terminal domain"/>
    <property type="match status" value="1"/>
</dbReference>
<comment type="function">
    <text evidence="10 11">Involved in cell wall formation. Catalyzes the final step in the synthesis of UDP-N-acetylmuramoyl-pentapeptide, the precursor of murein.</text>
</comment>
<dbReference type="GO" id="GO:0047480">
    <property type="term" value="F:UDP-N-acetylmuramoyl-tripeptide-D-alanyl-D-alanine ligase activity"/>
    <property type="evidence" value="ECO:0007669"/>
    <property type="project" value="UniProtKB-UniRule"/>
</dbReference>
<dbReference type="AlphaFoldDB" id="A0A094XDZ6"/>